<proteinExistence type="predicted"/>
<keyword evidence="2" id="KW-1185">Reference proteome</keyword>
<protein>
    <submittedName>
        <fullName evidence="1">Uncharacterized protein</fullName>
    </submittedName>
</protein>
<sequence length="58" mass="6583">MVPLSEAPTQARDQGLEIQENFEYYLSFSATIKPDLKISKGYELENEIKLSLSGMRAM</sequence>
<accession>A0A420IYI0</accession>
<evidence type="ECO:0000313" key="1">
    <source>
        <dbReference type="EMBL" id="RKF79564.1"/>
    </source>
</evidence>
<reference evidence="1 2" key="1">
    <citation type="journal article" date="2018" name="BMC Genomics">
        <title>Comparative genome analyses reveal sequence features reflecting distinct modes of host-adaptation between dicot and monocot powdery mildew.</title>
        <authorList>
            <person name="Wu Y."/>
            <person name="Ma X."/>
            <person name="Pan Z."/>
            <person name="Kale S.D."/>
            <person name="Song Y."/>
            <person name="King H."/>
            <person name="Zhang Q."/>
            <person name="Presley C."/>
            <person name="Deng X."/>
            <person name="Wei C.I."/>
            <person name="Xiao S."/>
        </authorList>
    </citation>
    <scope>NUCLEOTIDE SEQUENCE [LARGE SCALE GENOMIC DNA]</scope>
    <source>
        <strain evidence="1">UMSG3</strain>
    </source>
</reference>
<evidence type="ECO:0000313" key="2">
    <source>
        <dbReference type="Proteomes" id="UP000283383"/>
    </source>
</evidence>
<gene>
    <name evidence="1" type="ORF">GcM3_054025</name>
</gene>
<comment type="caution">
    <text evidence="1">The sequence shown here is derived from an EMBL/GenBank/DDBJ whole genome shotgun (WGS) entry which is preliminary data.</text>
</comment>
<dbReference type="EMBL" id="MCBQ01005457">
    <property type="protein sequence ID" value="RKF79564.1"/>
    <property type="molecule type" value="Genomic_DNA"/>
</dbReference>
<dbReference type="Proteomes" id="UP000283383">
    <property type="component" value="Unassembled WGS sequence"/>
</dbReference>
<organism evidence="1 2">
    <name type="scientific">Golovinomyces cichoracearum</name>
    <dbReference type="NCBI Taxonomy" id="62708"/>
    <lineage>
        <taxon>Eukaryota</taxon>
        <taxon>Fungi</taxon>
        <taxon>Dikarya</taxon>
        <taxon>Ascomycota</taxon>
        <taxon>Pezizomycotina</taxon>
        <taxon>Leotiomycetes</taxon>
        <taxon>Erysiphales</taxon>
        <taxon>Erysiphaceae</taxon>
        <taxon>Golovinomyces</taxon>
    </lineage>
</organism>
<name>A0A420IYI0_9PEZI</name>
<dbReference type="AlphaFoldDB" id="A0A420IYI0"/>